<dbReference type="PROSITE" id="PS00380">
    <property type="entry name" value="RHODANESE_1"/>
    <property type="match status" value="1"/>
</dbReference>
<dbReference type="Proteomes" id="UP000244906">
    <property type="component" value="Unassembled WGS sequence"/>
</dbReference>
<organism evidence="3 4">
    <name type="scientific">Pelagibaculum spongiae</name>
    <dbReference type="NCBI Taxonomy" id="2080658"/>
    <lineage>
        <taxon>Bacteria</taxon>
        <taxon>Pseudomonadati</taxon>
        <taxon>Pseudomonadota</taxon>
        <taxon>Gammaproteobacteria</taxon>
        <taxon>Oceanospirillales</taxon>
        <taxon>Pelagibaculum</taxon>
    </lineage>
</organism>
<gene>
    <name evidence="3" type="ORF">DC094_05960</name>
</gene>
<feature type="domain" description="Rhodanese" evidence="2">
    <location>
        <begin position="68"/>
        <end position="176"/>
    </location>
</feature>
<keyword evidence="3" id="KW-0808">Transferase</keyword>
<dbReference type="SMART" id="SM00450">
    <property type="entry name" value="RHOD"/>
    <property type="match status" value="1"/>
</dbReference>
<dbReference type="AlphaFoldDB" id="A0A2V1H3J8"/>
<name>A0A2V1H3J8_9GAMM</name>
<dbReference type="RefSeq" id="WP_116686126.1">
    <property type="nucleotide sequence ID" value="NZ_CAWNYD010000001.1"/>
</dbReference>
<dbReference type="Gene3D" id="3.40.250.10">
    <property type="entry name" value="Rhodanese-like domain"/>
    <property type="match status" value="1"/>
</dbReference>
<evidence type="ECO:0000313" key="4">
    <source>
        <dbReference type="Proteomes" id="UP000244906"/>
    </source>
</evidence>
<comment type="caution">
    <text evidence="3">The sequence shown here is derived from an EMBL/GenBank/DDBJ whole genome shotgun (WGS) entry which is preliminary data.</text>
</comment>
<dbReference type="InterPro" id="IPR001307">
    <property type="entry name" value="Thiosulphate_STrfase_CS"/>
</dbReference>
<dbReference type="EMBL" id="QDDL01000001">
    <property type="protein sequence ID" value="PVZ72540.1"/>
    <property type="molecule type" value="Genomic_DNA"/>
</dbReference>
<protein>
    <submittedName>
        <fullName evidence="3">Sulfurtransferase</fullName>
    </submittedName>
</protein>
<reference evidence="3 4" key="1">
    <citation type="submission" date="2018-04" db="EMBL/GenBank/DDBJ databases">
        <title>Thalassorhabdus spongiae gen. nov., sp. nov., isolated from a marine sponge in South-West Iceland.</title>
        <authorList>
            <person name="Knobloch S."/>
            <person name="Daussin A."/>
            <person name="Johannsson R."/>
            <person name="Marteinsson V.T."/>
        </authorList>
    </citation>
    <scope>NUCLEOTIDE SEQUENCE [LARGE SCALE GENOMIC DNA]</scope>
    <source>
        <strain evidence="3 4">Hp12</strain>
    </source>
</reference>
<evidence type="ECO:0000256" key="1">
    <source>
        <dbReference type="SAM" id="SignalP"/>
    </source>
</evidence>
<feature type="signal peptide" evidence="1">
    <location>
        <begin position="1"/>
        <end position="25"/>
    </location>
</feature>
<dbReference type="PROSITE" id="PS50206">
    <property type="entry name" value="RHODANESE_3"/>
    <property type="match status" value="1"/>
</dbReference>
<sequence>MSFRLMLASLCISLPVVFFGGAANAGLLDSKFEKEVQAESIAVKLVRDTQKSGYQLITTAELKAKMDAGQKMLVIDAMPYKGSYVKGHVPGAVSFEFPIKDMLQWDSQKTANKTQSDYLQLLGNDKETMIVVYCGFVKCGRSHNGADWAVKLGYKNVYRYPGGIFAWKGADFDIEK</sequence>
<accession>A0A2V1H3J8</accession>
<proteinExistence type="predicted"/>
<dbReference type="GO" id="GO:0004792">
    <property type="term" value="F:thiosulfate-cyanide sulfurtransferase activity"/>
    <property type="evidence" value="ECO:0007669"/>
    <property type="project" value="InterPro"/>
</dbReference>
<dbReference type="SUPFAM" id="SSF52821">
    <property type="entry name" value="Rhodanese/Cell cycle control phosphatase"/>
    <property type="match status" value="1"/>
</dbReference>
<keyword evidence="1" id="KW-0732">Signal</keyword>
<keyword evidence="4" id="KW-1185">Reference proteome</keyword>
<feature type="chain" id="PRO_5016129676" evidence="1">
    <location>
        <begin position="26"/>
        <end position="176"/>
    </location>
</feature>
<evidence type="ECO:0000259" key="2">
    <source>
        <dbReference type="PROSITE" id="PS50206"/>
    </source>
</evidence>
<dbReference type="OrthoDB" id="9800872at2"/>
<dbReference type="InterPro" id="IPR001763">
    <property type="entry name" value="Rhodanese-like_dom"/>
</dbReference>
<dbReference type="CDD" id="cd00158">
    <property type="entry name" value="RHOD"/>
    <property type="match status" value="1"/>
</dbReference>
<evidence type="ECO:0000313" key="3">
    <source>
        <dbReference type="EMBL" id="PVZ72540.1"/>
    </source>
</evidence>
<dbReference type="InterPro" id="IPR036873">
    <property type="entry name" value="Rhodanese-like_dom_sf"/>
</dbReference>
<dbReference type="Pfam" id="PF00581">
    <property type="entry name" value="Rhodanese"/>
    <property type="match status" value="1"/>
</dbReference>